<name>A0A7Y0UVR3_9ACTO</name>
<evidence type="ECO:0000259" key="1">
    <source>
        <dbReference type="Pfam" id="PF18451"/>
    </source>
</evidence>
<comment type="caution">
    <text evidence="2">The sequence shown here is derived from an EMBL/GenBank/DDBJ whole genome shotgun (WGS) entry which is preliminary data.</text>
</comment>
<reference evidence="2 3" key="1">
    <citation type="submission" date="2020-04" db="EMBL/GenBank/DDBJ databases">
        <title>Antimicrobial susceptibility and clonality of vaginal-derived multi-drug resistant Mobiluncus isolates in China.</title>
        <authorList>
            <person name="Zhang X."/>
        </authorList>
    </citation>
    <scope>NUCLEOTIDE SEQUENCE [LARGE SCALE GENOMIC DNA]</scope>
    <source>
        <strain evidence="2 3">12</strain>
    </source>
</reference>
<dbReference type="EMBL" id="JABCUS010000028">
    <property type="protein sequence ID" value="NMX04283.1"/>
    <property type="molecule type" value="Genomic_DNA"/>
</dbReference>
<dbReference type="InterPro" id="IPR033806">
    <property type="entry name" value="CDI_toxin_Bp1026b-like"/>
</dbReference>
<dbReference type="Proteomes" id="UP000575397">
    <property type="component" value="Unassembled WGS sequence"/>
</dbReference>
<dbReference type="CDD" id="cd13442">
    <property type="entry name" value="CDI_toxin_Bp1026b-like"/>
    <property type="match status" value="1"/>
</dbReference>
<dbReference type="AlphaFoldDB" id="A0A7Y0UVR3"/>
<proteinExistence type="predicted"/>
<gene>
    <name evidence="2" type="ORF">HHJ77_10285</name>
</gene>
<protein>
    <recommendedName>
        <fullName evidence="1">tRNA nuclease CdiA C-terminal domain-containing protein</fullName>
    </recommendedName>
</protein>
<dbReference type="GO" id="GO:0004549">
    <property type="term" value="F:tRNA-specific ribonuclease activity"/>
    <property type="evidence" value="ECO:0007669"/>
    <property type="project" value="InterPro"/>
</dbReference>
<accession>A0A7Y0UVR3</accession>
<dbReference type="RefSeq" id="WP_211585084.1">
    <property type="nucleotide sequence ID" value="NZ_JABCUS010000028.1"/>
</dbReference>
<sequence length="128" mass="14477">MSSQGSIQFSEKAQVKPHELETARKLSDSGFNVLFRGIDYTVGVKNPDIEIDGDTWEIKAPKGSSKNTISEQFKRARKQSNRLVLDLGRCAIRDELAIEQAVRRFYGQSRIVEMIIIDKTGKALKYTL</sequence>
<organism evidence="2 3">
    <name type="scientific">Mobiluncus mulieris</name>
    <dbReference type="NCBI Taxonomy" id="2052"/>
    <lineage>
        <taxon>Bacteria</taxon>
        <taxon>Bacillati</taxon>
        <taxon>Actinomycetota</taxon>
        <taxon>Actinomycetes</taxon>
        <taxon>Actinomycetales</taxon>
        <taxon>Actinomycetaceae</taxon>
        <taxon>Mobiluncus</taxon>
    </lineage>
</organism>
<feature type="domain" description="tRNA nuclease CdiA C-terminal" evidence="1">
    <location>
        <begin position="45"/>
        <end position="122"/>
    </location>
</feature>
<evidence type="ECO:0000313" key="2">
    <source>
        <dbReference type="EMBL" id="NMX04283.1"/>
    </source>
</evidence>
<dbReference type="Gene3D" id="3.40.1350.120">
    <property type="match status" value="1"/>
</dbReference>
<evidence type="ECO:0000313" key="3">
    <source>
        <dbReference type="Proteomes" id="UP000575397"/>
    </source>
</evidence>
<dbReference type="Pfam" id="PF18451">
    <property type="entry name" value="CdiA_C"/>
    <property type="match status" value="1"/>
</dbReference>
<dbReference type="InterPro" id="IPR040559">
    <property type="entry name" value="CdiA_C"/>
</dbReference>